<evidence type="ECO:0000256" key="5">
    <source>
        <dbReference type="RuleBase" id="RU364019"/>
    </source>
</evidence>
<evidence type="ECO:0000256" key="4">
    <source>
        <dbReference type="ARBA" id="ARBA00023065"/>
    </source>
</evidence>
<dbReference type="Gene3D" id="1.20.5.2950">
    <property type="match status" value="1"/>
</dbReference>
<dbReference type="GO" id="GO:0000221">
    <property type="term" value="C:vacuolar proton-transporting V-type ATPase, V1 domain"/>
    <property type="evidence" value="ECO:0007669"/>
    <property type="project" value="TreeGrafter"/>
</dbReference>
<dbReference type="OMA" id="ARKYRQD"/>
<reference evidence="9" key="1">
    <citation type="submission" date="2013-05" db="EMBL/GenBank/DDBJ databases">
        <title>The Genome sequence of Mucor circinelloides f. circinelloides 1006PhL.</title>
        <authorList>
            <consortium name="The Broad Institute Genomics Platform"/>
            <person name="Cuomo C."/>
            <person name="Earl A."/>
            <person name="Findley K."/>
            <person name="Lee S.C."/>
            <person name="Walker B."/>
            <person name="Young S."/>
            <person name="Zeng Q."/>
            <person name="Gargeya S."/>
            <person name="Fitzgerald M."/>
            <person name="Haas B."/>
            <person name="Abouelleil A."/>
            <person name="Allen A.W."/>
            <person name="Alvarado L."/>
            <person name="Arachchi H.M."/>
            <person name="Berlin A.M."/>
            <person name="Chapman S.B."/>
            <person name="Gainer-Dewar J."/>
            <person name="Goldberg J."/>
            <person name="Griggs A."/>
            <person name="Gujja S."/>
            <person name="Hansen M."/>
            <person name="Howarth C."/>
            <person name="Imamovic A."/>
            <person name="Ireland A."/>
            <person name="Larimer J."/>
            <person name="McCowan C."/>
            <person name="Murphy C."/>
            <person name="Pearson M."/>
            <person name="Poon T.W."/>
            <person name="Priest M."/>
            <person name="Roberts A."/>
            <person name="Saif S."/>
            <person name="Shea T."/>
            <person name="Sisk P."/>
            <person name="Sykes S."/>
            <person name="Wortman J."/>
            <person name="Nusbaum C."/>
            <person name="Birren B."/>
        </authorList>
    </citation>
    <scope>NUCLEOTIDE SEQUENCE [LARGE SCALE GENOMIC DNA]</scope>
    <source>
        <strain evidence="9">1006PhL</strain>
    </source>
</reference>
<keyword evidence="9" id="KW-1185">Reference proteome</keyword>
<dbReference type="Pfam" id="PF03179">
    <property type="entry name" value="V-ATPase_G"/>
    <property type="match status" value="1"/>
</dbReference>
<gene>
    <name evidence="8" type="ORF">HMPREF1544_11393</name>
</gene>
<feature type="region of interest" description="Disordered" evidence="7">
    <location>
        <begin position="1"/>
        <end position="20"/>
    </location>
</feature>
<dbReference type="AlphaFoldDB" id="S2IX89"/>
<dbReference type="PANTHER" id="PTHR12713">
    <property type="entry name" value="VACUOLAR ATP SYNTHASE SUBUNIT G"/>
    <property type="match status" value="1"/>
</dbReference>
<dbReference type="FunCoup" id="S2IX89">
    <property type="interactions" value="170"/>
</dbReference>
<keyword evidence="6" id="KW-0175">Coiled coil</keyword>
<keyword evidence="2 5" id="KW-0813">Transport</keyword>
<keyword evidence="3 5" id="KW-0375">Hydrogen ion transport</keyword>
<dbReference type="InParanoid" id="S2IX89"/>
<evidence type="ECO:0000313" key="9">
    <source>
        <dbReference type="Proteomes" id="UP000014254"/>
    </source>
</evidence>
<keyword evidence="4 5" id="KW-0406">Ion transport</keyword>
<evidence type="ECO:0000256" key="1">
    <source>
        <dbReference type="ARBA" id="ARBA00010066"/>
    </source>
</evidence>
<evidence type="ECO:0000256" key="2">
    <source>
        <dbReference type="ARBA" id="ARBA00022448"/>
    </source>
</evidence>
<accession>S2IX89</accession>
<dbReference type="EMBL" id="KE124143">
    <property type="protein sequence ID" value="EPB81879.1"/>
    <property type="molecule type" value="Genomic_DNA"/>
</dbReference>
<protein>
    <recommendedName>
        <fullName evidence="5">V-type proton ATPase subunit G</fullName>
    </recommendedName>
</protein>
<evidence type="ECO:0000256" key="7">
    <source>
        <dbReference type="SAM" id="MobiDB-lite"/>
    </source>
</evidence>
<proteinExistence type="inferred from homology"/>
<dbReference type="eggNOG" id="KOG1772">
    <property type="taxonomic scope" value="Eukaryota"/>
</dbReference>
<dbReference type="VEuPathDB" id="FungiDB:HMPREF1544_11393"/>
<dbReference type="Proteomes" id="UP000014254">
    <property type="component" value="Unassembled WGS sequence"/>
</dbReference>
<organism evidence="8 9">
    <name type="scientific">Mucor circinelloides f. circinelloides (strain 1006PhL)</name>
    <name type="common">Mucormycosis agent</name>
    <name type="synonym">Calyptromyces circinelloides</name>
    <dbReference type="NCBI Taxonomy" id="1220926"/>
    <lineage>
        <taxon>Eukaryota</taxon>
        <taxon>Fungi</taxon>
        <taxon>Fungi incertae sedis</taxon>
        <taxon>Mucoromycota</taxon>
        <taxon>Mucoromycotina</taxon>
        <taxon>Mucoromycetes</taxon>
        <taxon>Mucorales</taxon>
        <taxon>Mucorineae</taxon>
        <taxon>Mucoraceae</taxon>
        <taxon>Mucor</taxon>
    </lineage>
</organism>
<sequence>MVNVAAGREQSTSNSQGINTLLDAEREASKIVQKAKQYRVQRLKDARSEAAKEIEELKAQKNAEYQDFVAQHSGQSDQSLGKVDQETDAKIEEIRAAANNKKQDAVDKMMKAITSVETKPHENFRV</sequence>
<dbReference type="GO" id="GO:0046961">
    <property type="term" value="F:proton-transporting ATPase activity, rotational mechanism"/>
    <property type="evidence" value="ECO:0007669"/>
    <property type="project" value="InterPro"/>
</dbReference>
<comment type="subunit">
    <text evidence="5">V-ATPase is a heteromultimeric enzyme made up of two complexes: the ATP-hydrolytic V1 complex and the proton translocation V0 complex.</text>
</comment>
<comment type="similarity">
    <text evidence="1 5">Belongs to the V-ATPase G subunit family.</text>
</comment>
<comment type="function">
    <text evidence="5">Subunit of the V1 complex of vacuolar(H+)-ATPase (V-ATPase), a multisubunit enzyme composed of a peripheral complex (V1) that hydrolyzes ATP and a membrane integral complex (V0) that translocates protons. V-ATPase is responsible for acidifying and maintaining the pH of intracellular compartments and in some cell types, is targeted to the plasma membrane, where it is responsible for acidifying the extracellular environment.</text>
</comment>
<evidence type="ECO:0000256" key="3">
    <source>
        <dbReference type="ARBA" id="ARBA00022781"/>
    </source>
</evidence>
<evidence type="ECO:0000256" key="6">
    <source>
        <dbReference type="SAM" id="Coils"/>
    </source>
</evidence>
<dbReference type="OrthoDB" id="250802at2759"/>
<dbReference type="GO" id="GO:0016887">
    <property type="term" value="F:ATP hydrolysis activity"/>
    <property type="evidence" value="ECO:0007669"/>
    <property type="project" value="TreeGrafter"/>
</dbReference>
<dbReference type="STRING" id="1220926.S2IX89"/>
<dbReference type="NCBIfam" id="TIGR01147">
    <property type="entry name" value="V_ATP_synt_G"/>
    <property type="match status" value="1"/>
</dbReference>
<evidence type="ECO:0000313" key="8">
    <source>
        <dbReference type="EMBL" id="EPB81879.1"/>
    </source>
</evidence>
<feature type="compositionally biased region" description="Polar residues" evidence="7">
    <location>
        <begin position="9"/>
        <end position="19"/>
    </location>
</feature>
<name>S2IX89_MUCC1</name>
<feature type="coiled-coil region" evidence="6">
    <location>
        <begin position="21"/>
        <end position="71"/>
    </location>
</feature>
<dbReference type="FunFam" id="1.20.5.2950:FF:000001">
    <property type="entry name" value="V-type proton ATPase subunit G"/>
    <property type="match status" value="1"/>
</dbReference>
<dbReference type="InterPro" id="IPR005124">
    <property type="entry name" value="V-ATPase_G"/>
</dbReference>
<dbReference type="PANTHER" id="PTHR12713:SF11">
    <property type="entry name" value="V-TYPE PROTON ATPASE SUBUNIT G"/>
    <property type="match status" value="1"/>
</dbReference>